<evidence type="ECO:0000313" key="2">
    <source>
        <dbReference type="Proteomes" id="UP000265618"/>
    </source>
</evidence>
<name>A0A391NS59_9EUKA</name>
<dbReference type="Gene3D" id="2.120.10.80">
    <property type="entry name" value="Kelch-type beta propeller"/>
    <property type="match status" value="1"/>
</dbReference>
<comment type="caution">
    <text evidence="1">The sequence shown here is derived from an EMBL/GenBank/DDBJ whole genome shotgun (WGS) entry which is preliminary data.</text>
</comment>
<dbReference type="InterPro" id="IPR015915">
    <property type="entry name" value="Kelch-typ_b-propeller"/>
</dbReference>
<dbReference type="Proteomes" id="UP000265618">
    <property type="component" value="Unassembled WGS sequence"/>
</dbReference>
<evidence type="ECO:0000313" key="1">
    <source>
        <dbReference type="EMBL" id="GCA62936.1"/>
    </source>
</evidence>
<reference evidence="1 2" key="1">
    <citation type="journal article" date="2018" name="PLoS ONE">
        <title>The draft genome of Kipferlia bialata reveals reductive genome evolution in fornicate parasites.</title>
        <authorList>
            <person name="Tanifuji G."/>
            <person name="Takabayashi S."/>
            <person name="Kume K."/>
            <person name="Takagi M."/>
            <person name="Nakayama T."/>
            <person name="Kamikawa R."/>
            <person name="Inagaki Y."/>
            <person name="Hashimoto T."/>
        </authorList>
    </citation>
    <scope>NUCLEOTIDE SEQUENCE [LARGE SCALE GENOMIC DNA]</scope>
    <source>
        <strain evidence="1">NY0173</strain>
    </source>
</reference>
<protein>
    <submittedName>
        <fullName evidence="1">Uncharacterized protein</fullName>
    </submittedName>
</protein>
<dbReference type="EMBL" id="BDIP01001764">
    <property type="protein sequence ID" value="GCA62936.1"/>
    <property type="molecule type" value="Genomic_DNA"/>
</dbReference>
<dbReference type="AlphaFoldDB" id="A0A391NS59"/>
<gene>
    <name evidence="1" type="ORF">KIPB_006716</name>
</gene>
<proteinExistence type="predicted"/>
<organism evidence="1 2">
    <name type="scientific">Kipferlia bialata</name>
    <dbReference type="NCBI Taxonomy" id="797122"/>
    <lineage>
        <taxon>Eukaryota</taxon>
        <taxon>Metamonada</taxon>
        <taxon>Carpediemonas-like organisms</taxon>
        <taxon>Kipferlia</taxon>
    </lineage>
</organism>
<sequence>MVLDFTRLVPESATGLTVAQFCRWDSKLVLSTVDVVFGRDENGTTPLMPAPVKLHVISPDSVEVHTIQPPRNGLWPEPTLCFCMGVLDGTLVVSGGYSSVGFRFGPPEVVGLGLHSGMWTFDLHAEAWQRTQLPLAHTVSHDPMTLTARIPFCRQSDTLTCLYECVVENISLPGTVTYDSVLYTDTDSGLIRSLQATVEVGSLICLFVTEHYGDRHWNTVYMFDPVSGDATPYAVRSTHPFLSQDLTVFP</sequence>
<dbReference type="InterPro" id="IPR011043">
    <property type="entry name" value="Gal_Oxase/kelch_b-propeller"/>
</dbReference>
<keyword evidence="2" id="KW-1185">Reference proteome</keyword>
<accession>A0A391NS59</accession>
<dbReference type="SUPFAM" id="SSF50965">
    <property type="entry name" value="Galactose oxidase, central domain"/>
    <property type="match status" value="1"/>
</dbReference>